<feature type="region of interest" description="Disordered" evidence="1">
    <location>
        <begin position="85"/>
        <end position="120"/>
    </location>
</feature>
<dbReference type="Proteomes" id="UP000684084">
    <property type="component" value="Unassembled WGS sequence"/>
</dbReference>
<evidence type="ECO:0000256" key="1">
    <source>
        <dbReference type="SAM" id="MobiDB-lite"/>
    </source>
</evidence>
<feature type="compositionally biased region" description="Basic and acidic residues" evidence="1">
    <location>
        <begin position="103"/>
        <end position="113"/>
    </location>
</feature>
<reference evidence="2" key="1">
    <citation type="submission" date="2020-05" db="EMBL/GenBank/DDBJ databases">
        <authorList>
            <person name="Rincon C."/>
            <person name="Sanders R I."/>
            <person name="Robbins C."/>
            <person name="Chaturvedi A."/>
        </authorList>
    </citation>
    <scope>NUCLEOTIDE SEQUENCE</scope>
    <source>
        <strain evidence="2">CHB12</strain>
    </source>
</reference>
<name>A0A915ZDT8_9GLOM</name>
<evidence type="ECO:0000313" key="3">
    <source>
        <dbReference type="Proteomes" id="UP000684084"/>
    </source>
</evidence>
<dbReference type="AlphaFoldDB" id="A0A915ZDT8"/>
<comment type="caution">
    <text evidence="2">The sequence shown here is derived from an EMBL/GenBank/DDBJ whole genome shotgun (WGS) entry which is preliminary data.</text>
</comment>
<gene>
    <name evidence="2" type="ORF">CHRIB12_LOCUS12800</name>
</gene>
<organism evidence="2 3">
    <name type="scientific">Rhizophagus irregularis</name>
    <dbReference type="NCBI Taxonomy" id="588596"/>
    <lineage>
        <taxon>Eukaryota</taxon>
        <taxon>Fungi</taxon>
        <taxon>Fungi incertae sedis</taxon>
        <taxon>Mucoromycota</taxon>
        <taxon>Glomeromycotina</taxon>
        <taxon>Glomeromycetes</taxon>
        <taxon>Glomerales</taxon>
        <taxon>Glomeraceae</taxon>
        <taxon>Rhizophagus</taxon>
    </lineage>
</organism>
<feature type="compositionally biased region" description="Polar residues" evidence="1">
    <location>
        <begin position="85"/>
        <end position="101"/>
    </location>
</feature>
<proteinExistence type="predicted"/>
<sequence length="140" mass="15810">MQSTEIDRGGFGQVKNELNEANDGFIKELKLLRYNEDKNNSKTDDNDLIIPSNYQIINSRNENGKPSQLKTDDLTLHSDYQNLNSRITSSGTTKLNSQLNETGEPKPKLDKSQLRTGSFDQQSPHLNISIMITEVIQKLS</sequence>
<dbReference type="EMBL" id="CAGKOT010000028">
    <property type="protein sequence ID" value="CAB5370809.1"/>
    <property type="molecule type" value="Genomic_DNA"/>
</dbReference>
<accession>A0A915ZDT8</accession>
<evidence type="ECO:0000313" key="2">
    <source>
        <dbReference type="EMBL" id="CAB5370809.1"/>
    </source>
</evidence>
<protein>
    <submittedName>
        <fullName evidence="2">Uncharacterized protein</fullName>
    </submittedName>
</protein>